<dbReference type="InterPro" id="IPR011650">
    <property type="entry name" value="Peptidase_M20_dimer"/>
</dbReference>
<evidence type="ECO:0000313" key="2">
    <source>
        <dbReference type="EMBL" id="MDV6232254.1"/>
    </source>
</evidence>
<name>A0ABU4B1B1_9NOCA</name>
<dbReference type="Pfam" id="PF07687">
    <property type="entry name" value="M20_dimer"/>
    <property type="match status" value="1"/>
</dbReference>
<dbReference type="SUPFAM" id="SSF55031">
    <property type="entry name" value="Bacterial exopeptidase dimerisation domain"/>
    <property type="match status" value="1"/>
</dbReference>
<dbReference type="InterPro" id="IPR036264">
    <property type="entry name" value="Bact_exopeptidase_dim_dom"/>
</dbReference>
<dbReference type="InterPro" id="IPR002933">
    <property type="entry name" value="Peptidase_M20"/>
</dbReference>
<dbReference type="PANTHER" id="PTHR11014">
    <property type="entry name" value="PEPTIDASE M20 FAMILY MEMBER"/>
    <property type="match status" value="1"/>
</dbReference>
<keyword evidence="3" id="KW-1185">Reference proteome</keyword>
<dbReference type="Pfam" id="PF01546">
    <property type="entry name" value="Peptidase_M20"/>
    <property type="match status" value="1"/>
</dbReference>
<dbReference type="RefSeq" id="WP_317548973.1">
    <property type="nucleotide sequence ID" value="NZ_JAWLKE010000006.1"/>
</dbReference>
<dbReference type="NCBIfam" id="TIGR01891">
    <property type="entry name" value="amidohydrolases"/>
    <property type="match status" value="1"/>
</dbReference>
<dbReference type="PANTHER" id="PTHR11014:SF63">
    <property type="entry name" value="METALLOPEPTIDASE, PUTATIVE (AFU_ORTHOLOGUE AFUA_6G09600)-RELATED"/>
    <property type="match status" value="1"/>
</dbReference>
<dbReference type="CDD" id="cd03886">
    <property type="entry name" value="M20_Acy1"/>
    <property type="match status" value="1"/>
</dbReference>
<dbReference type="Proteomes" id="UP001185899">
    <property type="component" value="Unassembled WGS sequence"/>
</dbReference>
<dbReference type="EMBL" id="JAWLKE010000006">
    <property type="protein sequence ID" value="MDV6232254.1"/>
    <property type="molecule type" value="Genomic_DNA"/>
</dbReference>
<evidence type="ECO:0000313" key="3">
    <source>
        <dbReference type="Proteomes" id="UP001185899"/>
    </source>
</evidence>
<dbReference type="PIRSF" id="PIRSF005962">
    <property type="entry name" value="Pept_M20D_amidohydro"/>
    <property type="match status" value="1"/>
</dbReference>
<proteinExistence type="predicted"/>
<dbReference type="InterPro" id="IPR017439">
    <property type="entry name" value="Amidohydrolase"/>
</dbReference>
<feature type="domain" description="Peptidase M20 dimerisation" evidence="1">
    <location>
        <begin position="194"/>
        <end position="285"/>
    </location>
</feature>
<dbReference type="SUPFAM" id="SSF53187">
    <property type="entry name" value="Zn-dependent exopeptidases"/>
    <property type="match status" value="1"/>
</dbReference>
<gene>
    <name evidence="2" type="ORF">R3P95_17015</name>
</gene>
<comment type="caution">
    <text evidence="2">The sequence shown here is derived from an EMBL/GenBank/DDBJ whole genome shotgun (WGS) entry which is preliminary data.</text>
</comment>
<organism evidence="2 3">
    <name type="scientific">Rhodococcus cercidiphylli</name>
    <dbReference type="NCBI Taxonomy" id="489916"/>
    <lineage>
        <taxon>Bacteria</taxon>
        <taxon>Bacillati</taxon>
        <taxon>Actinomycetota</taxon>
        <taxon>Actinomycetes</taxon>
        <taxon>Mycobacteriales</taxon>
        <taxon>Nocardiaceae</taxon>
        <taxon>Rhodococcus</taxon>
    </lineage>
</organism>
<protein>
    <submittedName>
        <fullName evidence="2">M20 family metallopeptidase</fullName>
    </submittedName>
</protein>
<reference evidence="2 3" key="1">
    <citation type="submission" date="2023-10" db="EMBL/GenBank/DDBJ databases">
        <title>Development of a sustainable strategy for remediation of hydrocarbon-contaminated territories based on the waste exchange concept.</title>
        <authorList>
            <person name="Krivoruchko A."/>
        </authorList>
    </citation>
    <scope>NUCLEOTIDE SEQUENCE [LARGE SCALE GENOMIC DNA]</scope>
    <source>
        <strain evidence="2 3">IEGM 1322</strain>
    </source>
</reference>
<dbReference type="Gene3D" id="3.40.630.10">
    <property type="entry name" value="Zn peptidases"/>
    <property type="match status" value="1"/>
</dbReference>
<accession>A0ABU4B1B1</accession>
<dbReference type="Gene3D" id="3.30.70.360">
    <property type="match status" value="1"/>
</dbReference>
<evidence type="ECO:0000259" key="1">
    <source>
        <dbReference type="Pfam" id="PF07687"/>
    </source>
</evidence>
<sequence length="408" mass="43486">MNLLDDAHALAGDLKQLRRTLHRQPEVGLDLPRTQETVLQALDGLPLEVRTGTRTTSVTAVLRGTKPTDNFARTVLLRADMDGLPVTEQTGLDFASQNGAMHGCGHDLHTAALVGAAQLLSRHRDHIAGDVVLMFQPGEEGWDGAATMIEEGVLDASGRRADAAYGLHVFSSQQSNGTFFSRPGTLLAASYRLIVTVRGAGGHGSSPSTARDPVTAMAEMITSLQTMVTRTFDIFDPVVVTVAKVRAGARHNIIPDEAYFEATVRCYSEVTYDAVPTALRRVLDGVASAHRVDVDVDVIAEFPMTVNNATEVQLGAATVVELLGEERYETAPHPLSGSEDFSYVLQDIPGAFIGLGACMPDADTATAPMNHSPRACFDDSVLADAATVYAGLAIGRLDHTPSPESEAR</sequence>